<dbReference type="AlphaFoldDB" id="A0A7J8I0W0"/>
<reference evidence="1 2" key="1">
    <citation type="journal article" date="2020" name="Nature">
        <title>Six reference-quality genomes reveal evolution of bat adaptations.</title>
        <authorList>
            <person name="Jebb D."/>
            <person name="Huang Z."/>
            <person name="Pippel M."/>
            <person name="Hughes G.M."/>
            <person name="Lavrichenko K."/>
            <person name="Devanna P."/>
            <person name="Winkler S."/>
            <person name="Jermiin L.S."/>
            <person name="Skirmuntt E.C."/>
            <person name="Katzourakis A."/>
            <person name="Burkitt-Gray L."/>
            <person name="Ray D.A."/>
            <person name="Sullivan K.A.M."/>
            <person name="Roscito J.G."/>
            <person name="Kirilenko B.M."/>
            <person name="Davalos L.M."/>
            <person name="Corthals A.P."/>
            <person name="Power M.L."/>
            <person name="Jones G."/>
            <person name="Ransome R.D."/>
            <person name="Dechmann D.K.N."/>
            <person name="Locatelli A.G."/>
            <person name="Puechmaille S.J."/>
            <person name="Fedrigo O."/>
            <person name="Jarvis E.D."/>
            <person name="Hiller M."/>
            <person name="Vernes S.C."/>
            <person name="Myers E.W."/>
            <person name="Teeling E.C."/>
        </authorList>
    </citation>
    <scope>NUCLEOTIDE SEQUENCE [LARGE SCALE GENOMIC DNA]</scope>
    <source>
        <strain evidence="1">MMolMol1</strain>
        <tissue evidence="1">Muscle</tissue>
    </source>
</reference>
<gene>
    <name evidence="1" type="ORF">HJG59_010797</name>
</gene>
<organism evidence="1 2">
    <name type="scientific">Molossus molossus</name>
    <name type="common">Pallas' mastiff bat</name>
    <name type="synonym">Vespertilio molossus</name>
    <dbReference type="NCBI Taxonomy" id="27622"/>
    <lineage>
        <taxon>Eukaryota</taxon>
        <taxon>Metazoa</taxon>
        <taxon>Chordata</taxon>
        <taxon>Craniata</taxon>
        <taxon>Vertebrata</taxon>
        <taxon>Euteleostomi</taxon>
        <taxon>Mammalia</taxon>
        <taxon>Eutheria</taxon>
        <taxon>Laurasiatheria</taxon>
        <taxon>Chiroptera</taxon>
        <taxon>Yangochiroptera</taxon>
        <taxon>Molossidae</taxon>
        <taxon>Molossus</taxon>
    </lineage>
</organism>
<sequence>MTEQLEGNQIAVSVSVTMTTPWQSYIPCDFSAVYCLRSELNLNLVFFSAAVHWEKCLLHPTLKVAFFSPLLHGRFLMDKILLSFLQKVSIYIYIFKCWLTEASALHSGLCELTRSIQIISEEMKTSVQDHENASALPGSLVSVQFLKAVAPLAVVTSMMPRYIFISLYIIF</sequence>
<evidence type="ECO:0000313" key="1">
    <source>
        <dbReference type="EMBL" id="KAF6477900.1"/>
    </source>
</evidence>
<accession>A0A7J8I0W0</accession>
<keyword evidence="2" id="KW-1185">Reference proteome</keyword>
<name>A0A7J8I0W0_MOLMO</name>
<comment type="caution">
    <text evidence="1">The sequence shown here is derived from an EMBL/GenBank/DDBJ whole genome shotgun (WGS) entry which is preliminary data.</text>
</comment>
<protein>
    <submittedName>
        <fullName evidence="1">Uncharacterized protein</fullName>
    </submittedName>
</protein>
<proteinExistence type="predicted"/>
<dbReference type="InParanoid" id="A0A7J8I0W0"/>
<dbReference type="EMBL" id="JACASF010000005">
    <property type="protein sequence ID" value="KAF6477900.1"/>
    <property type="molecule type" value="Genomic_DNA"/>
</dbReference>
<evidence type="ECO:0000313" key="2">
    <source>
        <dbReference type="Proteomes" id="UP000550707"/>
    </source>
</evidence>
<dbReference type="Proteomes" id="UP000550707">
    <property type="component" value="Unassembled WGS sequence"/>
</dbReference>